<dbReference type="EMBL" id="HACA01033621">
    <property type="protein sequence ID" value="CDW50982.1"/>
    <property type="molecule type" value="Transcribed_RNA"/>
</dbReference>
<dbReference type="AlphaFoldDB" id="A0A0K2VLB3"/>
<name>A0A0K2VLB3_LEPSM</name>
<sequence length="66" mass="8140">SYVFCKRQLLTPSNRDKKGYRNKALIKLKQTPLVKDHIWFFLDEKHLCQTQNHNSWNNRWLRKKIL</sequence>
<proteinExistence type="predicted"/>
<organism evidence="1">
    <name type="scientific">Lepeophtheirus salmonis</name>
    <name type="common">Salmon louse</name>
    <name type="synonym">Caligus salmonis</name>
    <dbReference type="NCBI Taxonomy" id="72036"/>
    <lineage>
        <taxon>Eukaryota</taxon>
        <taxon>Metazoa</taxon>
        <taxon>Ecdysozoa</taxon>
        <taxon>Arthropoda</taxon>
        <taxon>Crustacea</taxon>
        <taxon>Multicrustacea</taxon>
        <taxon>Hexanauplia</taxon>
        <taxon>Copepoda</taxon>
        <taxon>Siphonostomatoida</taxon>
        <taxon>Caligidae</taxon>
        <taxon>Lepeophtheirus</taxon>
    </lineage>
</organism>
<reference evidence="1" key="1">
    <citation type="submission" date="2014-05" db="EMBL/GenBank/DDBJ databases">
        <authorList>
            <person name="Chronopoulou M."/>
        </authorList>
    </citation>
    <scope>NUCLEOTIDE SEQUENCE</scope>
    <source>
        <tissue evidence="1">Whole organism</tissue>
    </source>
</reference>
<accession>A0A0K2VLB3</accession>
<evidence type="ECO:0000313" key="1">
    <source>
        <dbReference type="EMBL" id="CDW50982.1"/>
    </source>
</evidence>
<feature type="non-terminal residue" evidence="1">
    <location>
        <position position="1"/>
    </location>
</feature>
<protein>
    <submittedName>
        <fullName evidence="1">Uncharacterized protein</fullName>
    </submittedName>
</protein>